<organism evidence="1 2">
    <name type="scientific">Penicillium freii</name>
    <dbReference type="NCBI Taxonomy" id="48697"/>
    <lineage>
        <taxon>Eukaryota</taxon>
        <taxon>Fungi</taxon>
        <taxon>Dikarya</taxon>
        <taxon>Ascomycota</taxon>
        <taxon>Pezizomycotina</taxon>
        <taxon>Eurotiomycetes</taxon>
        <taxon>Eurotiomycetidae</taxon>
        <taxon>Eurotiales</taxon>
        <taxon>Aspergillaceae</taxon>
        <taxon>Penicillium</taxon>
    </lineage>
</organism>
<protein>
    <submittedName>
        <fullName evidence="1">Uncharacterized protein</fullName>
    </submittedName>
</protein>
<evidence type="ECO:0000313" key="2">
    <source>
        <dbReference type="Proteomes" id="UP000055045"/>
    </source>
</evidence>
<proteinExistence type="predicted"/>
<evidence type="ECO:0000313" key="1">
    <source>
        <dbReference type="EMBL" id="KUM63630.1"/>
    </source>
</evidence>
<comment type="caution">
    <text evidence="1">The sequence shown here is derived from an EMBL/GenBank/DDBJ whole genome shotgun (WGS) entry which is preliminary data.</text>
</comment>
<sequence>MHLNLIGWVGALHTEHDIIPNGTIAQLGERATEVRKVAGSIPARPIIFCIFILLYPCASIVIPNGTIAQLGERATEVRKVAGSIPARPITFLHLIFANQSINRSILSIQISITNKQSWIQRQKIYLCG</sequence>
<accession>A0A101MN60</accession>
<dbReference type="Proteomes" id="UP000055045">
    <property type="component" value="Unassembled WGS sequence"/>
</dbReference>
<reference evidence="1 2" key="1">
    <citation type="submission" date="2015-10" db="EMBL/GenBank/DDBJ databases">
        <title>Genome sequencing of Penicillium freii.</title>
        <authorList>
            <person name="Nguyen H.D."/>
            <person name="Visagie C.M."/>
            <person name="Seifert K.A."/>
        </authorList>
    </citation>
    <scope>NUCLEOTIDE SEQUENCE [LARGE SCALE GENOMIC DNA]</scope>
    <source>
        <strain evidence="1 2">DAOM 242723</strain>
    </source>
</reference>
<dbReference type="EMBL" id="LLXE01000068">
    <property type="protein sequence ID" value="KUM63630.1"/>
    <property type="molecule type" value="Genomic_DNA"/>
</dbReference>
<gene>
    <name evidence="1" type="ORF">ACN42_g3488</name>
</gene>
<keyword evidence="2" id="KW-1185">Reference proteome</keyword>
<dbReference type="AntiFam" id="ANF00010">
    <property type="entry name" value="tRNA translation"/>
</dbReference>
<dbReference type="AlphaFoldDB" id="A0A101MN60"/>
<name>A0A101MN60_PENFR</name>